<dbReference type="STRING" id="105231.A0A1Y1HRE2"/>
<dbReference type="SUPFAM" id="SSF48371">
    <property type="entry name" value="ARM repeat"/>
    <property type="match status" value="1"/>
</dbReference>
<evidence type="ECO:0000313" key="17">
    <source>
        <dbReference type="Proteomes" id="UP000054558"/>
    </source>
</evidence>
<dbReference type="PROSITE" id="PS00211">
    <property type="entry name" value="ABC_TRANSPORTER_1"/>
    <property type="match status" value="2"/>
</dbReference>
<dbReference type="PANTHER" id="PTHR19211:SF5">
    <property type="entry name" value="ELONGATION FACTOR 3A-RELATED"/>
    <property type="match status" value="1"/>
</dbReference>
<evidence type="ECO:0000256" key="5">
    <source>
        <dbReference type="ARBA" id="ARBA00022737"/>
    </source>
</evidence>
<gene>
    <name evidence="16" type="ORF">KFL_000120430</name>
</gene>
<keyword evidence="8" id="KW-0378">Hydrolase</keyword>
<dbReference type="AlphaFoldDB" id="A0A1Y1HRE2"/>
<dbReference type="PANTHER" id="PTHR19211">
    <property type="entry name" value="ATP-BINDING TRANSPORT PROTEIN-RELATED"/>
    <property type="match status" value="1"/>
</dbReference>
<dbReference type="InterPro" id="IPR015688">
    <property type="entry name" value="eEF3_ABC2_chromodomain-like"/>
</dbReference>
<dbReference type="GO" id="GO:0016887">
    <property type="term" value="F:ATP hydrolysis activity"/>
    <property type="evidence" value="ECO:0007669"/>
    <property type="project" value="InterPro"/>
</dbReference>
<dbReference type="PROSITE" id="PS50893">
    <property type="entry name" value="ABC_TRANSPORTER_2"/>
    <property type="match status" value="2"/>
</dbReference>
<evidence type="ECO:0000256" key="4">
    <source>
        <dbReference type="ARBA" id="ARBA00022490"/>
    </source>
</evidence>
<dbReference type="InterPro" id="IPR047038">
    <property type="entry name" value="eEF3_chromodomain-like_sf"/>
</dbReference>
<dbReference type="Pfam" id="PF00005">
    <property type="entry name" value="ABC_tran"/>
    <property type="match status" value="2"/>
</dbReference>
<dbReference type="InterPro" id="IPR000953">
    <property type="entry name" value="Chromo/chromo_shadow_dom"/>
</dbReference>
<dbReference type="EMBL" id="DF236961">
    <property type="protein sequence ID" value="GAQ78398.1"/>
    <property type="molecule type" value="Genomic_DNA"/>
</dbReference>
<organism evidence="16 17">
    <name type="scientific">Klebsormidium nitens</name>
    <name type="common">Green alga</name>
    <name type="synonym">Ulothrix nitens</name>
    <dbReference type="NCBI Taxonomy" id="105231"/>
    <lineage>
        <taxon>Eukaryota</taxon>
        <taxon>Viridiplantae</taxon>
        <taxon>Streptophyta</taxon>
        <taxon>Klebsormidiophyceae</taxon>
        <taxon>Klebsormidiales</taxon>
        <taxon>Klebsormidiaceae</taxon>
        <taxon>Klebsormidium</taxon>
    </lineage>
</organism>
<dbReference type="Gene3D" id="1.25.10.10">
    <property type="entry name" value="Leucine-rich Repeat Variant"/>
    <property type="match status" value="1"/>
</dbReference>
<evidence type="ECO:0000259" key="15">
    <source>
        <dbReference type="PROSITE" id="PS50893"/>
    </source>
</evidence>
<dbReference type="InterPro" id="IPR050611">
    <property type="entry name" value="ABCF"/>
</dbReference>
<comment type="pathway">
    <text evidence="2">Protein biosynthesis; polypeptide chain elongation.</text>
</comment>
<dbReference type="Gene3D" id="3.40.50.300">
    <property type="entry name" value="P-loop containing nucleotide triphosphate hydrolases"/>
    <property type="match status" value="2"/>
</dbReference>
<dbReference type="InterPro" id="IPR027417">
    <property type="entry name" value="P-loop_NTPase"/>
</dbReference>
<dbReference type="FunFam" id="2.40.50.990:FF:000002">
    <property type="entry name" value="mRNA export factor elf1"/>
    <property type="match status" value="1"/>
</dbReference>
<sequence>MTSTSDRVCLIYLPPVKERIAQLEKGSKHFFRSSTERPPALEMASDMAALLVKLTAAGTSDGDRKESAQQVADLVKEAGITILKATGLIEALKKACVDKKNAGAKEGAALAINALATTVGQPMEPYLVPLLPNILALYADKVSVKAAAEKAAKTIVDNINIYGVKNLLTILFESLEAKHKWQTRVGALVLIGSLAKIAPDQLANCLIDVVPTVSQYMSDAKTQVADAAVVCMNETCSVVGNIDIEPFVPSLISCIPRPEEVPECVHGLASTTFVQAVRAPTLSLMVPLLLRGLRERATTIRRQTCKIIDNMVQLVDDPADAECFLPLLLPGLEKAANEIADPEARTVAVKAFATLKRVSGHGKAEEQKFPSAAPKKVEQQVVLSLAKEATVKVDAAFAPSVEYVSNVITTMVAEQNFLYDHWKSQAVAPYLGSLMAETEVDNVTQSLLDKLLQETQGKKVNDDDEEQGEDLCNCEFSLAYGAKILLNNAHLRLKRGKRYGLCGPNGAGKSTLMRAIANGQLEGFPPKDQLRTVYVEHDIDASEAETPVVEFVFSDPALQGTSAPSHKEVEETLSSVGFTDAMQQGPVTALSGGWKMKLALARAMLMKADIFLLDEPTNHLDTKNVAWIVNYLTNLPNVTSMIVSHDSGFLDNVCTGIIHYEGKKLRTYKGNLSEFVKVRPEAAAYYKLEASSTTFKLPEPGFLEGVKTKSKAIIKMSKVGYTYPGTDRKIISDISLACSLLSRVAVIGPNGAGKSTMIKVLTGELEPQEGMVWKHPNLRVAYVAQHAFHHIEQHLDKTPNEYIQWRYAIGEDRESLSKTHRQATEEEEKLMAKQHVIDGQKRVVEKILSRRKLKNSYEYEVRFVNGTPDDDVWMKRTELEDMGFTKMVNEIDMKEAARLGLHSKPLTKRGIEKHLEDVGIEPEVGSHTRMRGLSGGQKVKVVLAAAMWLNPHMLVLDEPTNYLDRESLGALAGAIREYGGGVVMISHNSEFTKELCGETWLMDAGRLTATGVPEYLTGQGDKVEWKREETMIDALGNEVKIKQPKKKLSRQELKKKEKIRKAKLARGEEVSDSEDDE</sequence>
<dbReference type="SMART" id="SM00382">
    <property type="entry name" value="AAA"/>
    <property type="match status" value="2"/>
</dbReference>
<keyword evidence="17" id="KW-1185">Reference proteome</keyword>
<dbReference type="GO" id="GO:0005737">
    <property type="term" value="C:cytoplasm"/>
    <property type="evidence" value="ECO:0007669"/>
    <property type="project" value="UniProtKB-SubCell"/>
</dbReference>
<dbReference type="SUPFAM" id="SSF52540">
    <property type="entry name" value="P-loop containing nucleoside triphosphate hydrolases"/>
    <property type="match status" value="2"/>
</dbReference>
<evidence type="ECO:0000256" key="11">
    <source>
        <dbReference type="ARBA" id="ARBA00022917"/>
    </source>
</evidence>
<dbReference type="CDD" id="cd18626">
    <property type="entry name" value="CD_eEF3"/>
    <property type="match status" value="1"/>
</dbReference>
<dbReference type="InterPro" id="IPR034085">
    <property type="entry name" value="TOG"/>
</dbReference>
<dbReference type="CDD" id="cd03221">
    <property type="entry name" value="ABCF_EF-3"/>
    <property type="match status" value="1"/>
</dbReference>
<dbReference type="OrthoDB" id="2110130at2759"/>
<dbReference type="InterPro" id="IPR011989">
    <property type="entry name" value="ARM-like"/>
</dbReference>
<dbReference type="SMART" id="SM00298">
    <property type="entry name" value="CHROMO"/>
    <property type="match status" value="1"/>
</dbReference>
<evidence type="ECO:0000256" key="6">
    <source>
        <dbReference type="ARBA" id="ARBA00022741"/>
    </source>
</evidence>
<evidence type="ECO:0000256" key="13">
    <source>
        <dbReference type="ARBA" id="ARBA00050030"/>
    </source>
</evidence>
<comment type="subcellular location">
    <subcellularLocation>
        <location evidence="1">Cytoplasm</location>
    </subcellularLocation>
</comment>
<keyword evidence="9" id="KW-0067">ATP-binding</keyword>
<evidence type="ECO:0000256" key="3">
    <source>
        <dbReference type="ARBA" id="ARBA00011054"/>
    </source>
</evidence>
<dbReference type="SMART" id="SM01349">
    <property type="entry name" value="TOG"/>
    <property type="match status" value="1"/>
</dbReference>
<keyword evidence="6" id="KW-0547">Nucleotide-binding</keyword>
<evidence type="ECO:0000256" key="12">
    <source>
        <dbReference type="ARBA" id="ARBA00049360"/>
    </source>
</evidence>
<dbReference type="GO" id="GO:0003746">
    <property type="term" value="F:translation elongation factor activity"/>
    <property type="evidence" value="ECO:0007669"/>
    <property type="project" value="UniProtKB-KW"/>
</dbReference>
<accession>A0A1Y1HRE2</accession>
<dbReference type="GO" id="GO:0005524">
    <property type="term" value="F:ATP binding"/>
    <property type="evidence" value="ECO:0000318"/>
    <property type="project" value="GO_Central"/>
</dbReference>
<dbReference type="FunFam" id="3.40.50.300:FF:000193">
    <property type="entry name" value="Probable Elongation factor 3"/>
    <property type="match status" value="1"/>
</dbReference>
<evidence type="ECO:0000256" key="9">
    <source>
        <dbReference type="ARBA" id="ARBA00022840"/>
    </source>
</evidence>
<feature type="domain" description="ABC transporter" evidence="15">
    <location>
        <begin position="466"/>
        <end position="687"/>
    </location>
</feature>
<keyword evidence="4" id="KW-0963">Cytoplasm</keyword>
<keyword evidence="7" id="KW-0251">Elongation factor</keyword>
<keyword evidence="10" id="KW-0694">RNA-binding</keyword>
<reference evidence="16 17" key="1">
    <citation type="journal article" date="2014" name="Nat. Commun.">
        <title>Klebsormidium flaccidum genome reveals primary factors for plant terrestrial adaptation.</title>
        <authorList>
            <person name="Hori K."/>
            <person name="Maruyama F."/>
            <person name="Fujisawa T."/>
            <person name="Togashi T."/>
            <person name="Yamamoto N."/>
            <person name="Seo M."/>
            <person name="Sato S."/>
            <person name="Yamada T."/>
            <person name="Mori H."/>
            <person name="Tajima N."/>
            <person name="Moriyama T."/>
            <person name="Ikeuchi M."/>
            <person name="Watanabe M."/>
            <person name="Wada H."/>
            <person name="Kobayashi K."/>
            <person name="Saito M."/>
            <person name="Masuda T."/>
            <person name="Sasaki-Sekimoto Y."/>
            <person name="Mashiguchi K."/>
            <person name="Awai K."/>
            <person name="Shimojima M."/>
            <person name="Masuda S."/>
            <person name="Iwai M."/>
            <person name="Nobusawa T."/>
            <person name="Narise T."/>
            <person name="Kondo S."/>
            <person name="Saito H."/>
            <person name="Sato R."/>
            <person name="Murakawa M."/>
            <person name="Ihara Y."/>
            <person name="Oshima-Yamada Y."/>
            <person name="Ohtaka K."/>
            <person name="Satoh M."/>
            <person name="Sonobe K."/>
            <person name="Ishii M."/>
            <person name="Ohtani R."/>
            <person name="Kanamori-Sato M."/>
            <person name="Honoki R."/>
            <person name="Miyazaki D."/>
            <person name="Mochizuki H."/>
            <person name="Umetsu J."/>
            <person name="Higashi K."/>
            <person name="Shibata D."/>
            <person name="Kamiya Y."/>
            <person name="Sato N."/>
            <person name="Nakamura Y."/>
            <person name="Tabata S."/>
            <person name="Ida S."/>
            <person name="Kurokawa K."/>
            <person name="Ohta H."/>
        </authorList>
    </citation>
    <scope>NUCLEOTIDE SEQUENCE [LARGE SCALE GENOMIC DNA]</scope>
    <source>
        <strain evidence="16 17">NIES-2285</strain>
    </source>
</reference>
<keyword evidence="11" id="KW-0648">Protein biosynthesis</keyword>
<evidence type="ECO:0000256" key="1">
    <source>
        <dbReference type="ARBA" id="ARBA00004496"/>
    </source>
</evidence>
<dbReference type="InterPro" id="IPR017871">
    <property type="entry name" value="ABC_transporter-like_CS"/>
</dbReference>
<dbReference type="Gene3D" id="2.40.50.990">
    <property type="match status" value="1"/>
</dbReference>
<keyword evidence="5" id="KW-0677">Repeat</keyword>
<feature type="domain" description="ABC transporter" evidence="15">
    <location>
        <begin position="714"/>
        <end position="1029"/>
    </location>
</feature>
<dbReference type="OMA" id="VLSEAMW"/>
<dbReference type="FunFam" id="1.25.10.10:FF:000076">
    <property type="entry name" value="Elongation factor 3"/>
    <property type="match status" value="1"/>
</dbReference>
<dbReference type="Proteomes" id="UP000054558">
    <property type="component" value="Unassembled WGS sequence"/>
</dbReference>
<protein>
    <recommendedName>
        <fullName evidence="13">Elongation factor 3</fullName>
    </recommendedName>
    <alternativeName>
        <fullName evidence="14">Eukaryotic elongation factor 3</fullName>
    </alternativeName>
</protein>
<evidence type="ECO:0000256" key="7">
    <source>
        <dbReference type="ARBA" id="ARBA00022768"/>
    </source>
</evidence>
<comment type="similarity">
    <text evidence="3">Belongs to the ABC transporter superfamily. ABCF family. EF3 subfamily.</text>
</comment>
<evidence type="ECO:0000256" key="2">
    <source>
        <dbReference type="ARBA" id="ARBA00004815"/>
    </source>
</evidence>
<comment type="catalytic activity">
    <reaction evidence="12">
        <text>ATP + H2O = ADP + phosphate + H(+)</text>
        <dbReference type="Rhea" id="RHEA:13065"/>
        <dbReference type="ChEBI" id="CHEBI:15377"/>
        <dbReference type="ChEBI" id="CHEBI:15378"/>
        <dbReference type="ChEBI" id="CHEBI:30616"/>
        <dbReference type="ChEBI" id="CHEBI:43474"/>
        <dbReference type="ChEBI" id="CHEBI:456216"/>
    </reaction>
</comment>
<dbReference type="InterPro" id="IPR003439">
    <property type="entry name" value="ABC_transporter-like_ATP-bd"/>
</dbReference>
<dbReference type="GO" id="GO:0003723">
    <property type="term" value="F:RNA binding"/>
    <property type="evidence" value="ECO:0007669"/>
    <property type="project" value="UniProtKB-KW"/>
</dbReference>
<dbReference type="InterPro" id="IPR016024">
    <property type="entry name" value="ARM-type_fold"/>
</dbReference>
<dbReference type="InterPro" id="IPR003593">
    <property type="entry name" value="AAA+_ATPase"/>
</dbReference>
<dbReference type="Pfam" id="PF24984">
    <property type="entry name" value="HEAT_EF3_GNC1"/>
    <property type="match status" value="1"/>
</dbReference>
<dbReference type="Pfam" id="PF24987">
    <property type="entry name" value="HEAT_EF3_N"/>
    <property type="match status" value="1"/>
</dbReference>
<proteinExistence type="inferred from homology"/>
<name>A0A1Y1HRE2_KLENI</name>
<evidence type="ECO:0000256" key="10">
    <source>
        <dbReference type="ARBA" id="ARBA00022884"/>
    </source>
</evidence>
<evidence type="ECO:0000256" key="14">
    <source>
        <dbReference type="ARBA" id="ARBA00050045"/>
    </source>
</evidence>
<dbReference type="UniPathway" id="UPA00345"/>
<evidence type="ECO:0000313" key="16">
    <source>
        <dbReference type="EMBL" id="GAQ78398.1"/>
    </source>
</evidence>
<evidence type="ECO:0000256" key="8">
    <source>
        <dbReference type="ARBA" id="ARBA00022801"/>
    </source>
</evidence>